<feature type="compositionally biased region" description="Polar residues" evidence="1">
    <location>
        <begin position="13"/>
        <end position="28"/>
    </location>
</feature>
<dbReference type="AlphaFoldDB" id="A0A7R8XL79"/>
<accession>A0A7R8XL79</accession>
<feature type="compositionally biased region" description="Polar residues" evidence="1">
    <location>
        <begin position="249"/>
        <end position="262"/>
    </location>
</feature>
<feature type="region of interest" description="Disordered" evidence="1">
    <location>
        <begin position="140"/>
        <end position="280"/>
    </location>
</feature>
<feature type="region of interest" description="Disordered" evidence="1">
    <location>
        <begin position="294"/>
        <end position="355"/>
    </location>
</feature>
<organism evidence="2">
    <name type="scientific">Darwinula stevensoni</name>
    <dbReference type="NCBI Taxonomy" id="69355"/>
    <lineage>
        <taxon>Eukaryota</taxon>
        <taxon>Metazoa</taxon>
        <taxon>Ecdysozoa</taxon>
        <taxon>Arthropoda</taxon>
        <taxon>Crustacea</taxon>
        <taxon>Oligostraca</taxon>
        <taxon>Ostracoda</taxon>
        <taxon>Podocopa</taxon>
        <taxon>Podocopida</taxon>
        <taxon>Darwinulocopina</taxon>
        <taxon>Darwinuloidea</taxon>
        <taxon>Darwinulidae</taxon>
        <taxon>Darwinula</taxon>
    </lineage>
</organism>
<evidence type="ECO:0000313" key="2">
    <source>
        <dbReference type="EMBL" id="CAD7249241.1"/>
    </source>
</evidence>
<dbReference type="EMBL" id="CAJPEV010002193">
    <property type="protein sequence ID" value="CAG0896068.1"/>
    <property type="molecule type" value="Genomic_DNA"/>
</dbReference>
<name>A0A7R8XL79_9CRUS</name>
<feature type="compositionally biased region" description="Low complexity" evidence="1">
    <location>
        <begin position="140"/>
        <end position="158"/>
    </location>
</feature>
<evidence type="ECO:0000313" key="3">
    <source>
        <dbReference type="Proteomes" id="UP000677054"/>
    </source>
</evidence>
<proteinExistence type="predicted"/>
<dbReference type="OrthoDB" id="6373583at2759"/>
<feature type="region of interest" description="Disordered" evidence="1">
    <location>
        <begin position="396"/>
        <end position="418"/>
    </location>
</feature>
<evidence type="ECO:0000256" key="1">
    <source>
        <dbReference type="SAM" id="MobiDB-lite"/>
    </source>
</evidence>
<feature type="region of interest" description="Disordered" evidence="1">
    <location>
        <begin position="502"/>
        <end position="526"/>
    </location>
</feature>
<dbReference type="EMBL" id="LR901710">
    <property type="protein sequence ID" value="CAD7249241.1"/>
    <property type="molecule type" value="Genomic_DNA"/>
</dbReference>
<reference evidence="2" key="1">
    <citation type="submission" date="2020-11" db="EMBL/GenBank/DDBJ databases">
        <authorList>
            <person name="Tran Van P."/>
        </authorList>
    </citation>
    <scope>NUCLEOTIDE SEQUENCE</scope>
</reference>
<feature type="region of interest" description="Disordered" evidence="1">
    <location>
        <begin position="1"/>
        <end position="42"/>
    </location>
</feature>
<gene>
    <name evidence="2" type="ORF">DSTB1V02_LOCUS9040</name>
</gene>
<keyword evidence="3" id="KW-1185">Reference proteome</keyword>
<feature type="compositionally biased region" description="Polar residues" evidence="1">
    <location>
        <begin position="54"/>
        <end position="70"/>
    </location>
</feature>
<dbReference type="Proteomes" id="UP000677054">
    <property type="component" value="Unassembled WGS sequence"/>
</dbReference>
<feature type="compositionally biased region" description="Low complexity" evidence="1">
    <location>
        <begin position="404"/>
        <end position="417"/>
    </location>
</feature>
<feature type="region of interest" description="Disordered" evidence="1">
    <location>
        <begin position="54"/>
        <end position="85"/>
    </location>
</feature>
<protein>
    <submittedName>
        <fullName evidence="2">Uncharacterized protein</fullName>
    </submittedName>
</protein>
<sequence length="641" mass="70847">MSNSHRGVKRSDSQGSRSHQHESSTVSPVTLKRYPSSDSLHSYSSAATLTAGSIYSAKSTPTLTGDTDSGSEIRDTGCSEDDNERMVTKKSSVYNYLQSKSDLCFAPVTTQPYWEKVENHEPVESHEAYVSHLRSSSYQLLQSRSQAQVSPLSESSSSNYYHVRQSSASSSHSQDEGIIPCRRNREKCCPPPSPSCLSPSQSSPPLPPQRDASSLRYINYGPGHEKYPSWPVPSPQNEEIQGAPPVKNNGGSFRSKSWTEQTDYPKERSPGYARPWKKAKQAPSYFQQLKTVVESGTERGSNSNNYYGAYLPPVDRDGKFYGDSDYNIPSPPERDPGSNSSCSYVSEEKRREPVTEETLALLAEKEGALSTPFLDQLRRERENCLVHQWSVNLKEDRDRDGRESVVTNSSNSSSNETLKCHGSLSDLSVCPCPTSIAHSARVPPPQRHQSECVLYYGAGAGIQNPSSTKTVHLGLSPIGESPPAVDVSAPPSVAQRIHDLERQSKSVPNLLGVKPDPSPVKPSLSNQRYKSAGERLKCYLSTVTTCKTEGKSYTYFDPEKKHKVSDPTLKAIQKQAVMQFFERQTGKQLGKNHLRAPRIQTLAREIKKTGSELEAEAEDEPNLRDVSNKRFSSFSGELGII</sequence>